<evidence type="ECO:0008006" key="4">
    <source>
        <dbReference type="Google" id="ProtNLM"/>
    </source>
</evidence>
<dbReference type="SUPFAM" id="SSF63411">
    <property type="entry name" value="LuxS/MPP-like metallohydrolase"/>
    <property type="match status" value="1"/>
</dbReference>
<sequence>MELHDEVRDGLRVFSVSAPRETMRATLFFRVGQADETLATSGWTHLLEHSALHGWSDPRLSFNAAVGLYETRFDFDGEREAVFEHLLKLTRWLAEPDLSGIEHEAKVLRAESEQRPIGTGASNLEWRYGAQGPGLTAYRELGLSRVSAEGLRAWAARMFVAHNAVLATDQRLPDDFAPGLGAGEWHRPVLPEAVASTLPGLHWVHSGLVASGAVTRGFGAGLAPEVIRRTLNESLRQGHGVAYGPWADLERVTRDTAILLCGSDISSEGRETCGPEFIAALSRLAEEGPPQSMLDDLRITRERQLRDPAIAPGIAWSAAASLMTESEFYTFEESHELSSAVTPQEIAAVMAEVQSSLVLGLPQGAEAVPGIELLRNRTSFVAEGATRYPHHTAQASLLLSEDALQHSAEGQLTTVWFNGVAGLLEYPDGARLVISRDGWSIAVEPNAYRKGAAVVAAIDARVPAELKLPQPERDPAHITQPIGALGRLGHRLRLSGRAAVQWFRGLSGGQQFVAAVTVPIAVLSVLNGRFLFIIVLIAAVLIGRHRNSTP</sequence>
<evidence type="ECO:0000313" key="2">
    <source>
        <dbReference type="EMBL" id="MDC5696557.1"/>
    </source>
</evidence>
<organism evidence="2 3">
    <name type="scientific">Intrasporangium calvum</name>
    <dbReference type="NCBI Taxonomy" id="53358"/>
    <lineage>
        <taxon>Bacteria</taxon>
        <taxon>Bacillati</taxon>
        <taxon>Actinomycetota</taxon>
        <taxon>Actinomycetes</taxon>
        <taxon>Micrococcales</taxon>
        <taxon>Intrasporangiaceae</taxon>
        <taxon>Intrasporangium</taxon>
    </lineage>
</organism>
<accession>A0ABT5GEN4</accession>
<evidence type="ECO:0000313" key="3">
    <source>
        <dbReference type="Proteomes" id="UP001150259"/>
    </source>
</evidence>
<gene>
    <name evidence="2" type="ORF">OO014_04745</name>
</gene>
<proteinExistence type="predicted"/>
<dbReference type="InterPro" id="IPR011249">
    <property type="entry name" value="Metalloenz_LuxS/M16"/>
</dbReference>
<evidence type="ECO:0000256" key="1">
    <source>
        <dbReference type="SAM" id="Phobius"/>
    </source>
</evidence>
<dbReference type="EMBL" id="JAPFQL010000012">
    <property type="protein sequence ID" value="MDC5696557.1"/>
    <property type="molecule type" value="Genomic_DNA"/>
</dbReference>
<dbReference type="Gene3D" id="3.30.830.10">
    <property type="entry name" value="Metalloenzyme, LuxS/M16 peptidase-like"/>
    <property type="match status" value="1"/>
</dbReference>
<keyword evidence="1" id="KW-0472">Membrane</keyword>
<keyword evidence="1" id="KW-0812">Transmembrane</keyword>
<feature type="transmembrane region" description="Helical" evidence="1">
    <location>
        <begin position="520"/>
        <end position="542"/>
    </location>
</feature>
<keyword evidence="3" id="KW-1185">Reference proteome</keyword>
<dbReference type="RefSeq" id="WP_272461131.1">
    <property type="nucleotide sequence ID" value="NZ_JAPFQL010000012.1"/>
</dbReference>
<reference evidence="2 3" key="1">
    <citation type="submission" date="2022-11" db="EMBL/GenBank/DDBJ databases">
        <title>Anaerobic phenanthrene biodegradation by a DNRA strain PheN6.</title>
        <authorList>
            <person name="Zhang Z."/>
        </authorList>
    </citation>
    <scope>NUCLEOTIDE SEQUENCE [LARGE SCALE GENOMIC DNA]</scope>
    <source>
        <strain evidence="2 3">PheN6</strain>
    </source>
</reference>
<keyword evidence="1" id="KW-1133">Transmembrane helix</keyword>
<dbReference type="Proteomes" id="UP001150259">
    <property type="component" value="Unassembled WGS sequence"/>
</dbReference>
<protein>
    <recommendedName>
        <fullName evidence="4">Peptidase M16 domain protein</fullName>
    </recommendedName>
</protein>
<comment type="caution">
    <text evidence="2">The sequence shown here is derived from an EMBL/GenBank/DDBJ whole genome shotgun (WGS) entry which is preliminary data.</text>
</comment>
<name>A0ABT5GEN4_9MICO</name>